<keyword evidence="2" id="KW-0677">Repeat</keyword>
<evidence type="ECO:0000256" key="4">
    <source>
        <dbReference type="PROSITE-ProRule" id="PRU00339"/>
    </source>
</evidence>
<dbReference type="InterPro" id="IPR025799">
    <property type="entry name" value="Arg_MeTrfase"/>
</dbReference>
<proteinExistence type="predicted"/>
<evidence type="ECO:0000256" key="1">
    <source>
        <dbReference type="ARBA" id="ARBA00022691"/>
    </source>
</evidence>
<evidence type="ECO:0000256" key="2">
    <source>
        <dbReference type="ARBA" id="ARBA00022737"/>
    </source>
</evidence>
<dbReference type="SUPFAM" id="SSF48452">
    <property type="entry name" value="TPR-like"/>
    <property type="match status" value="1"/>
</dbReference>
<dbReference type="GO" id="GO:0042054">
    <property type="term" value="F:histone methyltransferase activity"/>
    <property type="evidence" value="ECO:0007669"/>
    <property type="project" value="TreeGrafter"/>
</dbReference>
<dbReference type="InterPro" id="IPR013105">
    <property type="entry name" value="TPR_2"/>
</dbReference>
<dbReference type="Gene3D" id="2.70.160.11">
    <property type="entry name" value="Hnrnp arginine n-methyltransferase1"/>
    <property type="match status" value="1"/>
</dbReference>
<evidence type="ECO:0000256" key="5">
    <source>
        <dbReference type="PROSITE-ProRule" id="PRU01015"/>
    </source>
</evidence>
<keyword evidence="5" id="KW-0808">Transferase</keyword>
<dbReference type="SMART" id="SM00028">
    <property type="entry name" value="TPR"/>
    <property type="match status" value="3"/>
</dbReference>
<keyword evidence="1 5" id="KW-0949">S-adenosyl-L-methionine</keyword>
<feature type="repeat" description="TPR" evidence="4">
    <location>
        <begin position="86"/>
        <end position="119"/>
    </location>
</feature>
<dbReference type="InterPro" id="IPR019734">
    <property type="entry name" value="TPR_rpt"/>
</dbReference>
<reference evidence="6" key="1">
    <citation type="submission" date="2015-11" db="EMBL/GenBank/DDBJ databases">
        <title>De novo transcriptome assembly of four potential Pierce s Disease insect vectors from Arizona vineyards.</title>
        <authorList>
            <person name="Tassone E.E."/>
        </authorList>
    </citation>
    <scope>NUCLEOTIDE SEQUENCE</scope>
</reference>
<evidence type="ECO:0000256" key="3">
    <source>
        <dbReference type="ARBA" id="ARBA00022803"/>
    </source>
</evidence>
<keyword evidence="3 4" id="KW-0802">TPR repeat</keyword>
<evidence type="ECO:0000313" key="6">
    <source>
        <dbReference type="EMBL" id="JAS98585.1"/>
    </source>
</evidence>
<dbReference type="SUPFAM" id="SSF53335">
    <property type="entry name" value="S-adenosyl-L-methionine-dependent methyltransferases"/>
    <property type="match status" value="1"/>
</dbReference>
<name>A0A1B6JHC6_9HEMI</name>
<dbReference type="PANTHER" id="PTHR11006">
    <property type="entry name" value="PROTEIN ARGININE N-METHYLTRANSFERASE"/>
    <property type="match status" value="1"/>
</dbReference>
<dbReference type="Pfam" id="PF07719">
    <property type="entry name" value="TPR_2"/>
    <property type="match status" value="1"/>
</dbReference>
<dbReference type="Gene3D" id="3.40.50.150">
    <property type="entry name" value="Vaccinia Virus protein VP39"/>
    <property type="match status" value="1"/>
</dbReference>
<dbReference type="InterPro" id="IPR011990">
    <property type="entry name" value="TPR-like_helical_dom_sf"/>
</dbReference>
<dbReference type="EMBL" id="GECU01009121">
    <property type="protein sequence ID" value="JAS98585.1"/>
    <property type="molecule type" value="Transcribed_RNA"/>
</dbReference>
<organism evidence="6">
    <name type="scientific">Homalodisca liturata</name>
    <dbReference type="NCBI Taxonomy" id="320908"/>
    <lineage>
        <taxon>Eukaryota</taxon>
        <taxon>Metazoa</taxon>
        <taxon>Ecdysozoa</taxon>
        <taxon>Arthropoda</taxon>
        <taxon>Hexapoda</taxon>
        <taxon>Insecta</taxon>
        <taxon>Pterygota</taxon>
        <taxon>Neoptera</taxon>
        <taxon>Paraneoptera</taxon>
        <taxon>Hemiptera</taxon>
        <taxon>Auchenorrhyncha</taxon>
        <taxon>Membracoidea</taxon>
        <taxon>Cicadellidae</taxon>
        <taxon>Cicadellinae</taxon>
        <taxon>Proconiini</taxon>
        <taxon>Homalodisca</taxon>
    </lineage>
</organism>
<dbReference type="PROSITE" id="PS51678">
    <property type="entry name" value="SAM_MT_PRMT"/>
    <property type="match status" value="1"/>
</dbReference>
<dbReference type="GO" id="GO:0032259">
    <property type="term" value="P:methylation"/>
    <property type="evidence" value="ECO:0007669"/>
    <property type="project" value="UniProtKB-KW"/>
</dbReference>
<dbReference type="PANTHER" id="PTHR11006:SF60">
    <property type="entry name" value="PROTEIN ARGININE N-METHYLTRANSFERASE 9"/>
    <property type="match status" value="1"/>
</dbReference>
<dbReference type="GO" id="GO:0016274">
    <property type="term" value="F:protein-arginine N-methyltransferase activity"/>
    <property type="evidence" value="ECO:0007669"/>
    <property type="project" value="InterPro"/>
</dbReference>
<accession>A0A1B6JHC6</accession>
<dbReference type="AlphaFoldDB" id="A0A1B6JHC6"/>
<protein>
    <submittedName>
        <fullName evidence="6">Uncharacterized protein</fullName>
    </submittedName>
</protein>
<dbReference type="Pfam" id="PF06325">
    <property type="entry name" value="PrmA"/>
    <property type="match status" value="1"/>
</dbReference>
<dbReference type="PROSITE" id="PS50005">
    <property type="entry name" value="TPR"/>
    <property type="match status" value="1"/>
</dbReference>
<dbReference type="Gene3D" id="1.25.40.10">
    <property type="entry name" value="Tetratricopeptide repeat domain"/>
    <property type="match status" value="1"/>
</dbReference>
<dbReference type="InterPro" id="IPR029063">
    <property type="entry name" value="SAM-dependent_MTases_sf"/>
</dbReference>
<keyword evidence="5" id="KW-0489">Methyltransferase</keyword>
<dbReference type="CDD" id="cd02440">
    <property type="entry name" value="AdoMet_MTases"/>
    <property type="match status" value="1"/>
</dbReference>
<sequence>MKPEAKNEVALKSKEQAQTYYEAGKFGRAFAHYLVALKLMPEWKHELKENFSSTLCSWGSQLESQQRFKDLFNCYEQAVEIFPENEEVLCNLGAHLFRLGHLREAAHYFRQALETDDNYLPAYRNLQSVCNVLIERWHFRMLNDSHRNEAYREAIMKKVQQGFTSVLDIGTGTGLLSLYAVTSEAQDVHACDYSPTMCSIARDVLHANKMADSVTVINKLSNALKVPEDLPHRKSLVVTETMDAGLLGEHLLQTLLHAWDHLLLPPCPQLLNFLETGAPIGQYGVVVPFGARLWASPIRCPSVARRNYLTNADRSTWNFRNTWLFSDFSEPYDTENLRIVKDCKFLCDPVEVFTFDFNDPSQLKDYFEGKNDGKCVSFEYDGKSDAVAVWFDLMLDEDITISSSPHSIETQCCWDQAIFRFKKPQESIKLSASCVGGKLVFDIISEATKNFKSSDENLSNLQTSLSSASIISDFAVSPEMVCFLNNKQLQDYFFGLPKNFNTINSVLDLSPFPLFGLRCLQLKGANLVCVLNSDQEIGALKEFVKDNNLQPEKVKCVKKSDLDDLLSDDCELFDIIVNNIFELNGELKESNICQIPRLM</sequence>
<dbReference type="GO" id="GO:0005634">
    <property type="term" value="C:nucleus"/>
    <property type="evidence" value="ECO:0007669"/>
    <property type="project" value="TreeGrafter"/>
</dbReference>
<gene>
    <name evidence="6" type="ORF">g.13935</name>
</gene>